<name>A0ABR4ESJ8_9PEZI</name>
<sequence length="268" mass="29361">MFAGDDTKPGDVTTRSGVATIEFGGETFWAVLDNLICKSWTNLAGWSSDKYAPWYEAITKWWWDLNYGVDSFWAYLALIWLGYSPTTPFFKHVFLKLKTLGCLRGIKKDVFFEKLALLYLERLKPQLNSDELLSMAIHFEAHEWVYHHRGLAEVSTAAQARAGEEEADGSPTASTASAPSTSGDHTGSTPPRAAGASGEGEQGGGARKRKGAPGRDEQHSKKRRLGGEVKEKVAEPADKGQEDEPQGVGGAGQKRSSIFIYDDDSDVL</sequence>
<feature type="compositionally biased region" description="Low complexity" evidence="1">
    <location>
        <begin position="170"/>
        <end position="182"/>
    </location>
</feature>
<organism evidence="2 3">
    <name type="scientific">Diaporthe vaccinii</name>
    <dbReference type="NCBI Taxonomy" id="105482"/>
    <lineage>
        <taxon>Eukaryota</taxon>
        <taxon>Fungi</taxon>
        <taxon>Dikarya</taxon>
        <taxon>Ascomycota</taxon>
        <taxon>Pezizomycotina</taxon>
        <taxon>Sordariomycetes</taxon>
        <taxon>Sordariomycetidae</taxon>
        <taxon>Diaporthales</taxon>
        <taxon>Diaporthaceae</taxon>
        <taxon>Diaporthe</taxon>
        <taxon>Diaporthe eres species complex</taxon>
    </lineage>
</organism>
<gene>
    <name evidence="2" type="ORF">FJTKL_08291</name>
</gene>
<feature type="region of interest" description="Disordered" evidence="1">
    <location>
        <begin position="157"/>
        <end position="268"/>
    </location>
</feature>
<accession>A0ABR4ESJ8</accession>
<keyword evidence="3" id="KW-1185">Reference proteome</keyword>
<dbReference type="Proteomes" id="UP001600888">
    <property type="component" value="Unassembled WGS sequence"/>
</dbReference>
<comment type="caution">
    <text evidence="2">The sequence shown here is derived from an EMBL/GenBank/DDBJ whole genome shotgun (WGS) entry which is preliminary data.</text>
</comment>
<dbReference type="EMBL" id="JBAWTH010000031">
    <property type="protein sequence ID" value="KAL2285372.1"/>
    <property type="molecule type" value="Genomic_DNA"/>
</dbReference>
<feature type="compositionally biased region" description="Basic and acidic residues" evidence="1">
    <location>
        <begin position="213"/>
        <end position="242"/>
    </location>
</feature>
<evidence type="ECO:0000313" key="3">
    <source>
        <dbReference type="Proteomes" id="UP001600888"/>
    </source>
</evidence>
<reference evidence="2 3" key="1">
    <citation type="submission" date="2024-03" db="EMBL/GenBank/DDBJ databases">
        <title>A high-quality draft genome sequence of Diaporthe vaccinii, a causative agent of upright dieback and viscid rot disease in cranberry plants.</title>
        <authorList>
            <person name="Sarrasin M."/>
            <person name="Lang B.F."/>
            <person name="Burger G."/>
        </authorList>
    </citation>
    <scope>NUCLEOTIDE SEQUENCE [LARGE SCALE GENOMIC DNA]</scope>
    <source>
        <strain evidence="2 3">IS7</strain>
    </source>
</reference>
<evidence type="ECO:0000313" key="2">
    <source>
        <dbReference type="EMBL" id="KAL2285372.1"/>
    </source>
</evidence>
<protein>
    <submittedName>
        <fullName evidence="2">Uncharacterized protein</fullName>
    </submittedName>
</protein>
<evidence type="ECO:0000256" key="1">
    <source>
        <dbReference type="SAM" id="MobiDB-lite"/>
    </source>
</evidence>
<proteinExistence type="predicted"/>